<dbReference type="GO" id="GO:0003676">
    <property type="term" value="F:nucleic acid binding"/>
    <property type="evidence" value="ECO:0007669"/>
    <property type="project" value="InterPro"/>
</dbReference>
<dbReference type="PANTHER" id="PTHR48475">
    <property type="entry name" value="RIBONUCLEASE H"/>
    <property type="match status" value="1"/>
</dbReference>
<reference evidence="2" key="1">
    <citation type="journal article" date="2020" name="Nature">
        <title>Giant virus diversity and host interactions through global metagenomics.</title>
        <authorList>
            <person name="Schulz F."/>
            <person name="Roux S."/>
            <person name="Paez-Espino D."/>
            <person name="Jungbluth S."/>
            <person name="Walsh D.A."/>
            <person name="Denef V.J."/>
            <person name="McMahon K.D."/>
            <person name="Konstantinidis K.T."/>
            <person name="Eloe-Fadrosh E.A."/>
            <person name="Kyrpides N.C."/>
            <person name="Woyke T."/>
        </authorList>
    </citation>
    <scope>NUCLEOTIDE SEQUENCE</scope>
    <source>
        <strain evidence="2">GVMAG-M-3300022752-66</strain>
    </source>
</reference>
<dbReference type="PROSITE" id="PS50879">
    <property type="entry name" value="RNASE_H_1"/>
    <property type="match status" value="1"/>
</dbReference>
<dbReference type="AlphaFoldDB" id="A0A6C0CXM0"/>
<dbReference type="Gene3D" id="3.30.420.10">
    <property type="entry name" value="Ribonuclease H-like superfamily/Ribonuclease H"/>
    <property type="match status" value="1"/>
</dbReference>
<accession>A0A6C0CXM0</accession>
<dbReference type="EMBL" id="MN739497">
    <property type="protein sequence ID" value="QHT08514.1"/>
    <property type="molecule type" value="Genomic_DNA"/>
</dbReference>
<proteinExistence type="predicted"/>
<dbReference type="InterPro" id="IPR012337">
    <property type="entry name" value="RNaseH-like_sf"/>
</dbReference>
<dbReference type="InterPro" id="IPR036397">
    <property type="entry name" value="RNaseH_sf"/>
</dbReference>
<dbReference type="InterPro" id="IPR002156">
    <property type="entry name" value="RNaseH_domain"/>
</dbReference>
<feature type="domain" description="RNase H type-1" evidence="1">
    <location>
        <begin position="57"/>
        <end position="188"/>
    </location>
</feature>
<sequence length="190" mass="22180">MYKRVYWKINYKKIELILNFFIWCKSKMIKYLSKKIIPVENFTEELLDNHEECKYEKETQYMLYFDGCSKGNPGLGGAGAVLYKDGQEVWGSSQLVGDKVTNNVAEYSGLIMGLQEVFVRKIKNILVRGDSQLVIKQMKGEYKVKSSSLVEYYQQAKLLESYFDKIVFEHVYRDKNKRADELSNMALDLS</sequence>
<evidence type="ECO:0000259" key="1">
    <source>
        <dbReference type="PROSITE" id="PS50879"/>
    </source>
</evidence>
<dbReference type="PANTHER" id="PTHR48475:SF1">
    <property type="entry name" value="RNASE H TYPE-1 DOMAIN-CONTAINING PROTEIN"/>
    <property type="match status" value="1"/>
</dbReference>
<evidence type="ECO:0000313" key="2">
    <source>
        <dbReference type="EMBL" id="QHT08514.1"/>
    </source>
</evidence>
<dbReference type="SUPFAM" id="SSF53098">
    <property type="entry name" value="Ribonuclease H-like"/>
    <property type="match status" value="1"/>
</dbReference>
<dbReference type="FunFam" id="3.30.420.10:FF:000076">
    <property type="entry name" value="RBR-type E3 ubiquitin transferase"/>
    <property type="match status" value="1"/>
</dbReference>
<dbReference type="GO" id="GO:0004523">
    <property type="term" value="F:RNA-DNA hybrid ribonuclease activity"/>
    <property type="evidence" value="ECO:0007669"/>
    <property type="project" value="InterPro"/>
</dbReference>
<protein>
    <recommendedName>
        <fullName evidence="1">RNase H type-1 domain-containing protein</fullName>
    </recommendedName>
</protein>
<organism evidence="2">
    <name type="scientific">viral metagenome</name>
    <dbReference type="NCBI Taxonomy" id="1070528"/>
    <lineage>
        <taxon>unclassified sequences</taxon>
        <taxon>metagenomes</taxon>
        <taxon>organismal metagenomes</taxon>
    </lineage>
</organism>
<dbReference type="CDD" id="cd09279">
    <property type="entry name" value="RNase_HI_like"/>
    <property type="match status" value="1"/>
</dbReference>
<dbReference type="Pfam" id="PF13456">
    <property type="entry name" value="RVT_3"/>
    <property type="match status" value="1"/>
</dbReference>
<name>A0A6C0CXM0_9ZZZZ</name>